<dbReference type="PROSITE" id="PS51257">
    <property type="entry name" value="PROKAR_LIPOPROTEIN"/>
    <property type="match status" value="1"/>
</dbReference>
<accession>A0A1I1YL02</accession>
<dbReference type="PANTHER" id="PTHR23150:SF19">
    <property type="entry name" value="FORMYLGLYCINE-GENERATING ENZYME"/>
    <property type="match status" value="1"/>
</dbReference>
<sequence length="300" mass="33535">MKKLVTCSLLAAMVVISACSQQEQPQKTEKAAAVKQTAAKQPAQTDNQNNFVLVKGGAFVSTKSSYYGQDLKLPDFYIGKYEVTQKEWVDVMGSNPSQFQGGKLPVEMVSWYDVIEFCNAKSIKEGLKPYYNIDKNTKDPNNKSENDQLKWTVTINEGASGYRLPTDAEWEYAASGGQLSKSYTYSGSNNINEIAWYWRNAGDKYLDGDWTWPAIENNHDTTKTIGIKKPNELGLYDMTGNVREWCWDWYEDAEIPSGALRVVKGGGWIGDVGSAESDFQGKFEPNGFGPDQGFRLVRGE</sequence>
<dbReference type="InterPro" id="IPR051043">
    <property type="entry name" value="Sulfatase_Mod_Factor_Kinase"/>
</dbReference>
<dbReference type="Pfam" id="PF03781">
    <property type="entry name" value="FGE-sulfatase"/>
    <property type="match status" value="1"/>
</dbReference>
<dbReference type="InterPro" id="IPR016187">
    <property type="entry name" value="CTDL_fold"/>
</dbReference>
<dbReference type="SUPFAM" id="SSF56436">
    <property type="entry name" value="C-type lectin-like"/>
    <property type="match status" value="1"/>
</dbReference>
<dbReference type="EMBL" id="FOMT01000002">
    <property type="protein sequence ID" value="SFE20226.1"/>
    <property type="molecule type" value="Genomic_DNA"/>
</dbReference>
<proteinExistence type="predicted"/>
<dbReference type="InterPro" id="IPR042095">
    <property type="entry name" value="SUMF_sf"/>
</dbReference>
<name>A0A1I1YL02_9BACL</name>
<protein>
    <submittedName>
        <fullName evidence="3">Formylglycine-generating enzyme, required for sulfatase activity, contains SUMF1/FGE domain</fullName>
    </submittedName>
</protein>
<dbReference type="STRING" id="1045775.SAMN05216378_2698"/>
<dbReference type="GO" id="GO:0120147">
    <property type="term" value="F:formylglycine-generating oxidase activity"/>
    <property type="evidence" value="ECO:0007669"/>
    <property type="project" value="TreeGrafter"/>
</dbReference>
<evidence type="ECO:0000313" key="3">
    <source>
        <dbReference type="EMBL" id="SFE20226.1"/>
    </source>
</evidence>
<reference evidence="4" key="1">
    <citation type="submission" date="2016-10" db="EMBL/GenBank/DDBJ databases">
        <authorList>
            <person name="Varghese N."/>
            <person name="Submissions S."/>
        </authorList>
    </citation>
    <scope>NUCLEOTIDE SEQUENCE [LARGE SCALE GENOMIC DNA]</scope>
    <source>
        <strain evidence="4">CGMCC 1.10784</strain>
    </source>
</reference>
<evidence type="ECO:0000313" key="4">
    <source>
        <dbReference type="Proteomes" id="UP000198855"/>
    </source>
</evidence>
<dbReference type="RefSeq" id="WP_091185629.1">
    <property type="nucleotide sequence ID" value="NZ_FOMT01000002.1"/>
</dbReference>
<dbReference type="AlphaFoldDB" id="A0A1I1YL02"/>
<feature type="domain" description="Sulfatase-modifying factor enzyme-like" evidence="2">
    <location>
        <begin position="50"/>
        <end position="298"/>
    </location>
</feature>
<dbReference type="InterPro" id="IPR005532">
    <property type="entry name" value="SUMF_dom"/>
</dbReference>
<gene>
    <name evidence="3" type="ORF">SAMN05216378_2698</name>
</gene>
<feature type="chain" id="PRO_5038719911" evidence="1">
    <location>
        <begin position="19"/>
        <end position="300"/>
    </location>
</feature>
<evidence type="ECO:0000259" key="2">
    <source>
        <dbReference type="Pfam" id="PF03781"/>
    </source>
</evidence>
<dbReference type="Proteomes" id="UP000198855">
    <property type="component" value="Unassembled WGS sequence"/>
</dbReference>
<keyword evidence="1" id="KW-0732">Signal</keyword>
<dbReference type="PANTHER" id="PTHR23150">
    <property type="entry name" value="SULFATASE MODIFYING FACTOR 1, 2"/>
    <property type="match status" value="1"/>
</dbReference>
<dbReference type="Gene3D" id="3.90.1580.10">
    <property type="entry name" value="paralog of FGE (formylglycine-generating enzyme)"/>
    <property type="match status" value="1"/>
</dbReference>
<feature type="signal peptide" evidence="1">
    <location>
        <begin position="1"/>
        <end position="18"/>
    </location>
</feature>
<dbReference type="OrthoDB" id="9768004at2"/>
<organism evidence="3 4">
    <name type="scientific">Paenibacillus catalpae</name>
    <dbReference type="NCBI Taxonomy" id="1045775"/>
    <lineage>
        <taxon>Bacteria</taxon>
        <taxon>Bacillati</taxon>
        <taxon>Bacillota</taxon>
        <taxon>Bacilli</taxon>
        <taxon>Bacillales</taxon>
        <taxon>Paenibacillaceae</taxon>
        <taxon>Paenibacillus</taxon>
    </lineage>
</organism>
<evidence type="ECO:0000256" key="1">
    <source>
        <dbReference type="SAM" id="SignalP"/>
    </source>
</evidence>
<keyword evidence="4" id="KW-1185">Reference proteome</keyword>